<evidence type="ECO:0000256" key="1">
    <source>
        <dbReference type="SAM" id="MobiDB-lite"/>
    </source>
</evidence>
<comment type="caution">
    <text evidence="3">The sequence shown here is derived from an EMBL/GenBank/DDBJ whole genome shotgun (WGS) entry which is preliminary data.</text>
</comment>
<dbReference type="STRING" id="1754191.A0A1Y1VGQ2"/>
<protein>
    <recommendedName>
        <fullName evidence="2">Symplekin C-terminal domain-containing protein</fullName>
    </recommendedName>
</protein>
<dbReference type="InterPro" id="IPR016024">
    <property type="entry name" value="ARM-type_fold"/>
</dbReference>
<dbReference type="InterPro" id="IPR022075">
    <property type="entry name" value="Symplekin_C"/>
</dbReference>
<feature type="non-terminal residue" evidence="3">
    <location>
        <position position="1"/>
    </location>
</feature>
<feature type="domain" description="Symplekin C-terminal" evidence="2">
    <location>
        <begin position="467"/>
        <end position="654"/>
    </location>
</feature>
<organism evidence="3 4">
    <name type="scientific">Piromyces finnis</name>
    <dbReference type="NCBI Taxonomy" id="1754191"/>
    <lineage>
        <taxon>Eukaryota</taxon>
        <taxon>Fungi</taxon>
        <taxon>Fungi incertae sedis</taxon>
        <taxon>Chytridiomycota</taxon>
        <taxon>Chytridiomycota incertae sedis</taxon>
        <taxon>Neocallimastigomycetes</taxon>
        <taxon>Neocallimastigales</taxon>
        <taxon>Neocallimastigaceae</taxon>
        <taxon>Piromyces</taxon>
    </lineage>
</organism>
<feature type="compositionally biased region" description="Basic and acidic residues" evidence="1">
    <location>
        <begin position="324"/>
        <end position="358"/>
    </location>
</feature>
<evidence type="ECO:0000313" key="3">
    <source>
        <dbReference type="EMBL" id="ORX54640.1"/>
    </source>
</evidence>
<evidence type="ECO:0000313" key="4">
    <source>
        <dbReference type="Proteomes" id="UP000193719"/>
    </source>
</evidence>
<accession>A0A1Y1VGQ2</accession>
<feature type="region of interest" description="Disordered" evidence="1">
    <location>
        <begin position="320"/>
        <end position="358"/>
    </location>
</feature>
<dbReference type="PANTHER" id="PTHR15245:SF20">
    <property type="entry name" value="SYMPLEKIN"/>
    <property type="match status" value="1"/>
</dbReference>
<evidence type="ECO:0000259" key="2">
    <source>
        <dbReference type="Pfam" id="PF12295"/>
    </source>
</evidence>
<dbReference type="AlphaFoldDB" id="A0A1Y1VGQ2"/>
<reference evidence="3 4" key="1">
    <citation type="submission" date="2016-08" db="EMBL/GenBank/DDBJ databases">
        <title>Genomes of anaerobic fungi encode conserved fungal cellulosomes for biomass hydrolysis.</title>
        <authorList>
            <consortium name="DOE Joint Genome Institute"/>
            <person name="Haitjema C.H."/>
            <person name="Gilmore S.P."/>
            <person name="Henske J.K."/>
            <person name="Solomon K.V."/>
            <person name="De Groot R."/>
            <person name="Kuo A."/>
            <person name="Mondo S.J."/>
            <person name="Salamov A.A."/>
            <person name="Labutti K."/>
            <person name="Zhao Z."/>
            <person name="Chiniquy J."/>
            <person name="Barry K."/>
            <person name="Brewer H.M."/>
            <person name="Purvine S.O."/>
            <person name="Wright A.T."/>
            <person name="Boxma B."/>
            <person name="Van Alen T."/>
            <person name="Hackstein J.H."/>
            <person name="Baker S.E."/>
            <person name="Grigoriev I.V."/>
            <person name="O'Malley M.A."/>
        </authorList>
    </citation>
    <scope>NUCLEOTIDE SEQUENCE [LARGE SCALE GENOMIC DNA]</scope>
    <source>
        <strain evidence="4">finn</strain>
    </source>
</reference>
<sequence>EKKESNESPSMMETQILATLQDPKALSQKEILKLFNDIIKRICEAESWIVKGRASPSTRQGWMIILARLINQFSLRTTIIEYTNEVNDEIKDVEDIKDKISLKELNRFNTIIKEHNDDITEDKKDIPKLLIKDSFTSELEQSVKQDLCKFILNNFKLRHELATLWLHEEWFGDDKRIQAILRKVGKKKVKLPPRQYEKWLNIIMDGLYDVLEPKDKLFTKFLLDIPEIPVNIIEKNIKKYCENPNRMQVGIYTLRNLIALRKANMKECLDLLLSYGVNPDKATRSTAIITLKRWIGETDLSHYIEDYALNVIKYLLNPTPPASNEDKEEKTEEAKEKNTNEASKDNKNSKPKDEKEKSAGWKENDIIRHLEFYFAICSKKHELLSGIFELYPKLKDNIQRVIRIQIQPLIKSIGLNSPKLLEVIRNFKSGADALAIRVLFILTEKCTKTTPELVSMVKDMFNSRELNPKFLVPIFGALTKSEVSEYLPKLIHILNDTESQRKHVKDVILQIVDPTSRNPQATQKPTMTPQELLVLLHNMESNVGLKRCSEATQICFSLPQIFKQEVLAVVLTQLVEQQPIPKLFMRTTIQTVNLYRNLTNFICNNILTQLITKKVWTMPKLWEGFIRCLKITLPQSLNVILQLPFPQLKEVLTKVPDLKDPLKNQIKQLSKSQRTSKIEKIMELLKM</sequence>
<dbReference type="SUPFAM" id="SSF48371">
    <property type="entry name" value="ARM repeat"/>
    <property type="match status" value="1"/>
</dbReference>
<dbReference type="GO" id="GO:0005847">
    <property type="term" value="C:mRNA cleavage and polyadenylation specificity factor complex"/>
    <property type="evidence" value="ECO:0007669"/>
    <property type="project" value="TreeGrafter"/>
</dbReference>
<gene>
    <name evidence="3" type="ORF">BCR36DRAFT_282231</name>
</gene>
<dbReference type="OrthoDB" id="331600at2759"/>
<dbReference type="PANTHER" id="PTHR15245">
    <property type="entry name" value="SYMPLEKIN-RELATED"/>
    <property type="match status" value="1"/>
</dbReference>
<name>A0A1Y1VGQ2_9FUNG</name>
<proteinExistence type="predicted"/>
<dbReference type="InterPro" id="IPR021850">
    <property type="entry name" value="Symplekin/Pta1"/>
</dbReference>
<dbReference type="EMBL" id="MCFH01000010">
    <property type="protein sequence ID" value="ORX54640.1"/>
    <property type="molecule type" value="Genomic_DNA"/>
</dbReference>
<dbReference type="Pfam" id="PF12295">
    <property type="entry name" value="Symplekin_C"/>
    <property type="match status" value="1"/>
</dbReference>
<reference evidence="3 4" key="2">
    <citation type="submission" date="2016-08" db="EMBL/GenBank/DDBJ databases">
        <title>Pervasive Adenine N6-methylation of Active Genes in Fungi.</title>
        <authorList>
            <consortium name="DOE Joint Genome Institute"/>
            <person name="Mondo S.J."/>
            <person name="Dannebaum R.O."/>
            <person name="Kuo R.C."/>
            <person name="Labutti K."/>
            <person name="Haridas S."/>
            <person name="Kuo A."/>
            <person name="Salamov A."/>
            <person name="Ahrendt S.R."/>
            <person name="Lipzen A."/>
            <person name="Sullivan W."/>
            <person name="Andreopoulos W.B."/>
            <person name="Clum A."/>
            <person name="Lindquist E."/>
            <person name="Daum C."/>
            <person name="Ramamoorthy G.K."/>
            <person name="Gryganskyi A."/>
            <person name="Culley D."/>
            <person name="Magnuson J.K."/>
            <person name="James T.Y."/>
            <person name="O'Malley M.A."/>
            <person name="Stajich J.E."/>
            <person name="Spatafora J.W."/>
            <person name="Visel A."/>
            <person name="Grigoriev I.V."/>
        </authorList>
    </citation>
    <scope>NUCLEOTIDE SEQUENCE [LARGE SCALE GENOMIC DNA]</scope>
    <source>
        <strain evidence="4">finn</strain>
    </source>
</reference>
<keyword evidence="4" id="KW-1185">Reference proteome</keyword>
<dbReference type="Proteomes" id="UP000193719">
    <property type="component" value="Unassembled WGS sequence"/>
</dbReference>